<dbReference type="PANTHER" id="PTHR47237:SF1">
    <property type="entry name" value="SLL0310 PROTEIN"/>
    <property type="match status" value="1"/>
</dbReference>
<proteinExistence type="predicted"/>
<evidence type="ECO:0000313" key="3">
    <source>
        <dbReference type="Proteomes" id="UP001500751"/>
    </source>
</evidence>
<accession>A0ABP5H3Z9</accession>
<reference evidence="3" key="1">
    <citation type="journal article" date="2019" name="Int. J. Syst. Evol. Microbiol.">
        <title>The Global Catalogue of Microorganisms (GCM) 10K type strain sequencing project: providing services to taxonomists for standard genome sequencing and annotation.</title>
        <authorList>
            <consortium name="The Broad Institute Genomics Platform"/>
            <consortium name="The Broad Institute Genome Sequencing Center for Infectious Disease"/>
            <person name="Wu L."/>
            <person name="Ma J."/>
        </authorList>
    </citation>
    <scope>NUCLEOTIDE SEQUENCE [LARGE SCALE GENOMIC DNA]</scope>
    <source>
        <strain evidence="3">JCM 16014</strain>
    </source>
</reference>
<evidence type="ECO:0000259" key="1">
    <source>
        <dbReference type="Pfam" id="PF18014"/>
    </source>
</evidence>
<keyword evidence="3" id="KW-1185">Reference proteome</keyword>
<evidence type="ECO:0000313" key="2">
    <source>
        <dbReference type="EMBL" id="GAA2063648.1"/>
    </source>
</evidence>
<gene>
    <name evidence="2" type="ORF">GCM10009839_88700</name>
</gene>
<dbReference type="EMBL" id="BAAAQN010000093">
    <property type="protein sequence ID" value="GAA2063648.1"/>
    <property type="molecule type" value="Genomic_DNA"/>
</dbReference>
<dbReference type="PANTHER" id="PTHR47237">
    <property type="entry name" value="SLL0310 PROTEIN"/>
    <property type="match status" value="1"/>
</dbReference>
<sequence length="307" mass="33726">MSPPQDQDYFALRSPLHTPGLRVQQAGPDAWQIVEKWAAQAGHNPGTGDFHHVWNLDSDGCFIGMLGDQPVSAISVINYNNGYTHLGSHLTAIKDPGAGIRLDTMRVAIQHAGDHTIGVDATTQDFNFYQLAGFIPAWRTIRFTGPVPAEPPMHDHSCTNITIPDMREMAILDAECVLDTMAGRYQFALAIATAPDRHTLVATDRTARLRGYGVLRPAHHGYRIGPLYAQDPRAATALFDALCERAGRLGAKTITIDIPETNHDARDLAEHRGLSHLGEATRMYWSGRVEPRPADTRIYGLTSFETG</sequence>
<protein>
    <submittedName>
        <fullName evidence="2">GNAT family N-acetyltransferase</fullName>
    </submittedName>
</protein>
<dbReference type="Pfam" id="PF18014">
    <property type="entry name" value="Acetyltransf_18"/>
    <property type="match status" value="1"/>
</dbReference>
<organism evidence="2 3">
    <name type="scientific">Catenulispora yoronensis</name>
    <dbReference type="NCBI Taxonomy" id="450799"/>
    <lineage>
        <taxon>Bacteria</taxon>
        <taxon>Bacillati</taxon>
        <taxon>Actinomycetota</taxon>
        <taxon>Actinomycetes</taxon>
        <taxon>Catenulisporales</taxon>
        <taxon>Catenulisporaceae</taxon>
        <taxon>Catenulispora</taxon>
    </lineage>
</organism>
<feature type="domain" description="YitH/HolE acetyltransferase (GNAT)" evidence="1">
    <location>
        <begin position="184"/>
        <end position="300"/>
    </location>
</feature>
<dbReference type="Gene3D" id="3.40.630.90">
    <property type="match status" value="1"/>
</dbReference>
<dbReference type="SUPFAM" id="SSF55729">
    <property type="entry name" value="Acyl-CoA N-acyltransferases (Nat)"/>
    <property type="match status" value="1"/>
</dbReference>
<dbReference type="RefSeq" id="WP_344671785.1">
    <property type="nucleotide sequence ID" value="NZ_BAAAQN010000093.1"/>
</dbReference>
<dbReference type="InterPro" id="IPR041496">
    <property type="entry name" value="YitH/HolE_GNAT"/>
</dbReference>
<name>A0ABP5H3Z9_9ACTN</name>
<dbReference type="InterPro" id="IPR052729">
    <property type="entry name" value="Acyl/Acetyltrans_Enzymes"/>
</dbReference>
<dbReference type="Proteomes" id="UP001500751">
    <property type="component" value="Unassembled WGS sequence"/>
</dbReference>
<dbReference type="InterPro" id="IPR016181">
    <property type="entry name" value="Acyl_CoA_acyltransferase"/>
</dbReference>
<comment type="caution">
    <text evidence="2">The sequence shown here is derived from an EMBL/GenBank/DDBJ whole genome shotgun (WGS) entry which is preliminary data.</text>
</comment>